<dbReference type="SMART" id="SM00014">
    <property type="entry name" value="acidPPc"/>
    <property type="match status" value="1"/>
</dbReference>
<dbReference type="Pfam" id="PF01569">
    <property type="entry name" value="PAP2"/>
    <property type="match status" value="1"/>
</dbReference>
<dbReference type="GO" id="GO:0042392">
    <property type="term" value="F:sphingosine-1-phosphate phosphatase activity"/>
    <property type="evidence" value="ECO:0007669"/>
    <property type="project" value="TreeGrafter"/>
</dbReference>
<dbReference type="Proteomes" id="UP000054549">
    <property type="component" value="Unassembled WGS sequence"/>
</dbReference>
<dbReference type="Gene3D" id="1.20.144.10">
    <property type="entry name" value="Phosphatidic acid phosphatase type 2/haloperoxidase"/>
    <property type="match status" value="1"/>
</dbReference>
<dbReference type="AlphaFoldDB" id="A0A0C2T1Q0"/>
<accession>A0A0C2T1Q0</accession>
<dbReference type="InterPro" id="IPR036938">
    <property type="entry name" value="PAP2/HPO_sf"/>
</dbReference>
<evidence type="ECO:0000313" key="3">
    <source>
        <dbReference type="EMBL" id="KIL69735.1"/>
    </source>
</evidence>
<evidence type="ECO:0000256" key="1">
    <source>
        <dbReference type="SAM" id="Phobius"/>
    </source>
</evidence>
<name>A0A0C2T1Q0_AMAMK</name>
<feature type="transmembrane region" description="Helical" evidence="1">
    <location>
        <begin position="57"/>
        <end position="76"/>
    </location>
</feature>
<keyword evidence="1" id="KW-1133">Transmembrane helix</keyword>
<feature type="domain" description="Phosphatidic acid phosphatase type 2/haloperoxidase" evidence="2">
    <location>
        <begin position="12"/>
        <end position="131"/>
    </location>
</feature>
<reference evidence="3 4" key="1">
    <citation type="submission" date="2014-04" db="EMBL/GenBank/DDBJ databases">
        <title>Evolutionary Origins and Diversification of the Mycorrhizal Mutualists.</title>
        <authorList>
            <consortium name="DOE Joint Genome Institute"/>
            <consortium name="Mycorrhizal Genomics Consortium"/>
            <person name="Kohler A."/>
            <person name="Kuo A."/>
            <person name="Nagy L.G."/>
            <person name="Floudas D."/>
            <person name="Copeland A."/>
            <person name="Barry K.W."/>
            <person name="Cichocki N."/>
            <person name="Veneault-Fourrey C."/>
            <person name="LaButti K."/>
            <person name="Lindquist E.A."/>
            <person name="Lipzen A."/>
            <person name="Lundell T."/>
            <person name="Morin E."/>
            <person name="Murat C."/>
            <person name="Riley R."/>
            <person name="Ohm R."/>
            <person name="Sun H."/>
            <person name="Tunlid A."/>
            <person name="Henrissat B."/>
            <person name="Grigoriev I.V."/>
            <person name="Hibbett D.S."/>
            <person name="Martin F."/>
        </authorList>
    </citation>
    <scope>NUCLEOTIDE SEQUENCE [LARGE SCALE GENOMIC DNA]</scope>
    <source>
        <strain evidence="3 4">Koide BX008</strain>
    </source>
</reference>
<proteinExistence type="predicted"/>
<protein>
    <recommendedName>
        <fullName evidence="2">Phosphatidic acid phosphatase type 2/haloperoxidase domain-containing protein</fullName>
    </recommendedName>
</protein>
<dbReference type="InterPro" id="IPR000326">
    <property type="entry name" value="PAP2/HPO"/>
</dbReference>
<gene>
    <name evidence="3" type="ORF">M378DRAFT_69116</name>
</gene>
<dbReference type="EMBL" id="KN818225">
    <property type="protein sequence ID" value="KIL69735.1"/>
    <property type="molecule type" value="Genomic_DNA"/>
</dbReference>
<feature type="transmembrane region" description="Helical" evidence="1">
    <location>
        <begin position="115"/>
        <end position="134"/>
    </location>
</feature>
<organism evidence="3 4">
    <name type="scientific">Amanita muscaria (strain Koide BX008)</name>
    <dbReference type="NCBI Taxonomy" id="946122"/>
    <lineage>
        <taxon>Eukaryota</taxon>
        <taxon>Fungi</taxon>
        <taxon>Dikarya</taxon>
        <taxon>Basidiomycota</taxon>
        <taxon>Agaricomycotina</taxon>
        <taxon>Agaricomycetes</taxon>
        <taxon>Agaricomycetidae</taxon>
        <taxon>Agaricales</taxon>
        <taxon>Pluteineae</taxon>
        <taxon>Amanitaceae</taxon>
        <taxon>Amanita</taxon>
    </lineage>
</organism>
<dbReference type="InParanoid" id="A0A0C2T1Q0"/>
<dbReference type="PANTHER" id="PTHR14969:SF13">
    <property type="entry name" value="AT30094P"/>
    <property type="match status" value="1"/>
</dbReference>
<sequence length="157" mass="17105">ACFIIATRSAAAAYTSAGALVCVGTAKIVKRVLRQPRPQVIEGARQKRSYGMPSTHSTAMSFFATFIVLACIRLPIHPSLPSSTMMRILPPVIAVPSAALVVMSRVWLGHHTRRQVVAGASYGVAFASVWFTLWTSGLNEYGREVEKIVESHLISMY</sequence>
<dbReference type="SUPFAM" id="SSF48317">
    <property type="entry name" value="Acid phosphatase/Vanadium-dependent haloperoxidase"/>
    <property type="match status" value="1"/>
</dbReference>
<feature type="transmembrane region" description="Helical" evidence="1">
    <location>
        <begin position="88"/>
        <end position="108"/>
    </location>
</feature>
<evidence type="ECO:0000259" key="2">
    <source>
        <dbReference type="SMART" id="SM00014"/>
    </source>
</evidence>
<keyword evidence="1" id="KW-0472">Membrane</keyword>
<keyword evidence="4" id="KW-1185">Reference proteome</keyword>
<dbReference type="STRING" id="946122.A0A0C2T1Q0"/>
<dbReference type="PANTHER" id="PTHR14969">
    <property type="entry name" value="SPHINGOSINE-1-PHOSPHATE PHOSPHOHYDROLASE"/>
    <property type="match status" value="1"/>
</dbReference>
<dbReference type="HOGENOM" id="CLU_118210_0_0_1"/>
<evidence type="ECO:0000313" key="4">
    <source>
        <dbReference type="Proteomes" id="UP000054549"/>
    </source>
</evidence>
<dbReference type="OrthoDB" id="302705at2759"/>
<feature type="non-terminal residue" evidence="3">
    <location>
        <position position="1"/>
    </location>
</feature>
<keyword evidence="1" id="KW-0812">Transmembrane</keyword>